<feature type="compositionally biased region" description="Polar residues" evidence="1">
    <location>
        <begin position="230"/>
        <end position="239"/>
    </location>
</feature>
<feature type="region of interest" description="Disordered" evidence="1">
    <location>
        <begin position="22"/>
        <end position="61"/>
    </location>
</feature>
<dbReference type="STRING" id="33097.A0A150GK92"/>
<feature type="compositionally biased region" description="Polar residues" evidence="1">
    <location>
        <begin position="315"/>
        <end position="334"/>
    </location>
</feature>
<feature type="region of interest" description="Disordered" evidence="1">
    <location>
        <begin position="102"/>
        <end position="404"/>
    </location>
</feature>
<proteinExistence type="predicted"/>
<dbReference type="EMBL" id="LSYV01000018">
    <property type="protein sequence ID" value="KXZ50207.1"/>
    <property type="molecule type" value="Genomic_DNA"/>
</dbReference>
<feature type="compositionally biased region" description="Low complexity" evidence="1">
    <location>
        <begin position="189"/>
        <end position="209"/>
    </location>
</feature>
<feature type="compositionally biased region" description="Low complexity" evidence="1">
    <location>
        <begin position="652"/>
        <end position="668"/>
    </location>
</feature>
<feature type="region of interest" description="Disordered" evidence="1">
    <location>
        <begin position="442"/>
        <end position="615"/>
    </location>
</feature>
<evidence type="ECO:0000313" key="2">
    <source>
        <dbReference type="EMBL" id="KXZ50207.1"/>
    </source>
</evidence>
<feature type="compositionally biased region" description="Gly residues" evidence="1">
    <location>
        <begin position="669"/>
        <end position="680"/>
    </location>
</feature>
<evidence type="ECO:0000313" key="3">
    <source>
        <dbReference type="Proteomes" id="UP000075714"/>
    </source>
</evidence>
<dbReference type="AlphaFoldDB" id="A0A150GK92"/>
<feature type="compositionally biased region" description="Low complexity" evidence="1">
    <location>
        <begin position="31"/>
        <end position="53"/>
    </location>
</feature>
<feature type="compositionally biased region" description="Basic and acidic residues" evidence="1">
    <location>
        <begin position="452"/>
        <end position="462"/>
    </location>
</feature>
<comment type="caution">
    <text evidence="2">The sequence shown here is derived from an EMBL/GenBank/DDBJ whole genome shotgun (WGS) entry which is preliminary data.</text>
</comment>
<reference evidence="3" key="1">
    <citation type="journal article" date="2016" name="Nat. Commun.">
        <title>The Gonium pectorale genome demonstrates co-option of cell cycle regulation during the evolution of multicellularity.</title>
        <authorList>
            <person name="Hanschen E.R."/>
            <person name="Marriage T.N."/>
            <person name="Ferris P.J."/>
            <person name="Hamaji T."/>
            <person name="Toyoda A."/>
            <person name="Fujiyama A."/>
            <person name="Neme R."/>
            <person name="Noguchi H."/>
            <person name="Minakuchi Y."/>
            <person name="Suzuki M."/>
            <person name="Kawai-Toyooka H."/>
            <person name="Smith D.R."/>
            <person name="Sparks H."/>
            <person name="Anderson J."/>
            <person name="Bakaric R."/>
            <person name="Luria V."/>
            <person name="Karger A."/>
            <person name="Kirschner M.W."/>
            <person name="Durand P.M."/>
            <person name="Michod R.E."/>
            <person name="Nozaki H."/>
            <person name="Olson B.J."/>
        </authorList>
    </citation>
    <scope>NUCLEOTIDE SEQUENCE [LARGE SCALE GENOMIC DNA]</scope>
    <source>
        <strain evidence="3">NIES-2863</strain>
    </source>
</reference>
<feature type="compositionally biased region" description="Gly residues" evidence="1">
    <location>
        <begin position="756"/>
        <end position="768"/>
    </location>
</feature>
<feature type="compositionally biased region" description="Low complexity" evidence="1">
    <location>
        <begin position="252"/>
        <end position="265"/>
    </location>
</feature>
<organism evidence="2 3">
    <name type="scientific">Gonium pectorale</name>
    <name type="common">Green alga</name>
    <dbReference type="NCBI Taxonomy" id="33097"/>
    <lineage>
        <taxon>Eukaryota</taxon>
        <taxon>Viridiplantae</taxon>
        <taxon>Chlorophyta</taxon>
        <taxon>core chlorophytes</taxon>
        <taxon>Chlorophyceae</taxon>
        <taxon>CS clade</taxon>
        <taxon>Chlamydomonadales</taxon>
        <taxon>Volvocaceae</taxon>
        <taxon>Gonium</taxon>
    </lineage>
</organism>
<protein>
    <submittedName>
        <fullName evidence="2">Uncharacterized protein</fullName>
    </submittedName>
</protein>
<feature type="compositionally biased region" description="Basic and acidic residues" evidence="1">
    <location>
        <begin position="809"/>
        <end position="823"/>
    </location>
</feature>
<dbReference type="Proteomes" id="UP000075714">
    <property type="component" value="Unassembled WGS sequence"/>
</dbReference>
<feature type="compositionally biased region" description="Low complexity" evidence="1">
    <location>
        <begin position="797"/>
        <end position="808"/>
    </location>
</feature>
<keyword evidence="3" id="KW-1185">Reference proteome</keyword>
<feature type="region of interest" description="Disordered" evidence="1">
    <location>
        <begin position="795"/>
        <end position="823"/>
    </location>
</feature>
<evidence type="ECO:0000256" key="1">
    <source>
        <dbReference type="SAM" id="MobiDB-lite"/>
    </source>
</evidence>
<feature type="compositionally biased region" description="Gly residues" evidence="1">
    <location>
        <begin position="495"/>
        <end position="506"/>
    </location>
</feature>
<gene>
    <name evidence="2" type="ORF">GPECTOR_17g844</name>
</gene>
<feature type="compositionally biased region" description="Low complexity" evidence="1">
    <location>
        <begin position="707"/>
        <end position="727"/>
    </location>
</feature>
<feature type="compositionally biased region" description="Pro residues" evidence="1">
    <location>
        <begin position="684"/>
        <end position="698"/>
    </location>
</feature>
<name>A0A150GK92_GONPE</name>
<sequence>MPRFGSLTFGTGTAAAAFMAGADAGAGGSGSPASGSRTGSARGSASGAQSGSAEVTEASEVASNKWTVAPFPTRFLWSTVPSLDAEAGTAGGPAEAGVALTATAPVPPPVPSPRADASLTAGQRGRMRRASATEAIPAPMPSHRTRGGAVAASTDGFPPAPPAGASMSSGQLMVPSLPPAQGSTGSGGDAPAASGSPPMGTGPTPRTAASRGGRFKSQLAHVPQLGGDTAESSGDQNKNGRMLSVSGGAKEGPTAAPTAPVAIPGVKERLPAPPALRGGGGRDPAGQRNRARISGPGVELAPDTDAPLAVARSGASLTTMRSGASFSGLQQQRLRGSIHDGASSGSGGALRPTPLSLPQQHSGGAAAAAAAVSASGNGSPSASPAAAAAQPPHEMVGRAGSSSHLANASAVAAAAAAVAAAAASGAPPDAAALSLLSRVGRVQPKAPPPQEWKVDPRAHVAEIDAGPAPNGAHGYPLGRPQHAGSWTTVRLSTADGGGGGGGGGQVAGRPWSPNAEPPKQLSGARTAPVSVPMFDDAEGSQRAPGAEAAGDSPNARNIGGLLPRQLPALVGGGRSNTPPPAAHGSSGPAVLAGPRPPVRASNTRGATASGEERFERASAPLTLAMALAPNGLGLRGTVSPARAPRPTALLNGAAAPSSPMQQQPPLQLGAGGGGGGGGGAVAQPKPPAGGVPQPPSHPPSSGRHRGSQGSAGPGSAAGSFSAGQQESAELRRARLLALSALERPVSPTGNQTASGGVPGGGGGSGGDGTAAPAAVAPLAKLPGLTNQGDSRKVVLPAAQAQQKQQKQADGQDGKEAGSEEHESIMMRMKKALSFLRRGD</sequence>
<feature type="region of interest" description="Disordered" evidence="1">
    <location>
        <begin position="631"/>
        <end position="774"/>
    </location>
</feature>
<accession>A0A150GK92</accession>
<feature type="compositionally biased region" description="Low complexity" evidence="1">
    <location>
        <begin position="362"/>
        <end position="392"/>
    </location>
</feature>